<gene>
    <name evidence="1" type="ORF">FA13DRAFT_1786343</name>
</gene>
<dbReference type="EMBL" id="QPFP01000004">
    <property type="protein sequence ID" value="TEB37154.1"/>
    <property type="molecule type" value="Genomic_DNA"/>
</dbReference>
<reference evidence="1 2" key="1">
    <citation type="journal article" date="2019" name="Nat. Ecol. Evol.">
        <title>Megaphylogeny resolves global patterns of mushroom evolution.</title>
        <authorList>
            <person name="Varga T."/>
            <person name="Krizsan K."/>
            <person name="Foldi C."/>
            <person name="Dima B."/>
            <person name="Sanchez-Garcia M."/>
            <person name="Sanchez-Ramirez S."/>
            <person name="Szollosi G.J."/>
            <person name="Szarkandi J.G."/>
            <person name="Papp V."/>
            <person name="Albert L."/>
            <person name="Andreopoulos W."/>
            <person name="Angelini C."/>
            <person name="Antonin V."/>
            <person name="Barry K.W."/>
            <person name="Bougher N.L."/>
            <person name="Buchanan P."/>
            <person name="Buyck B."/>
            <person name="Bense V."/>
            <person name="Catcheside P."/>
            <person name="Chovatia M."/>
            <person name="Cooper J."/>
            <person name="Damon W."/>
            <person name="Desjardin D."/>
            <person name="Finy P."/>
            <person name="Geml J."/>
            <person name="Haridas S."/>
            <person name="Hughes K."/>
            <person name="Justo A."/>
            <person name="Karasinski D."/>
            <person name="Kautmanova I."/>
            <person name="Kiss B."/>
            <person name="Kocsube S."/>
            <person name="Kotiranta H."/>
            <person name="LaButti K.M."/>
            <person name="Lechner B.E."/>
            <person name="Liimatainen K."/>
            <person name="Lipzen A."/>
            <person name="Lukacs Z."/>
            <person name="Mihaltcheva S."/>
            <person name="Morgado L.N."/>
            <person name="Niskanen T."/>
            <person name="Noordeloos M.E."/>
            <person name="Ohm R.A."/>
            <person name="Ortiz-Santana B."/>
            <person name="Ovrebo C."/>
            <person name="Racz N."/>
            <person name="Riley R."/>
            <person name="Savchenko A."/>
            <person name="Shiryaev A."/>
            <person name="Soop K."/>
            <person name="Spirin V."/>
            <person name="Szebenyi C."/>
            <person name="Tomsovsky M."/>
            <person name="Tulloss R.E."/>
            <person name="Uehling J."/>
            <person name="Grigoriev I.V."/>
            <person name="Vagvolgyi C."/>
            <person name="Papp T."/>
            <person name="Martin F.M."/>
            <person name="Miettinen O."/>
            <person name="Hibbett D.S."/>
            <person name="Nagy L.G."/>
        </authorList>
    </citation>
    <scope>NUCLEOTIDE SEQUENCE [LARGE SCALE GENOMIC DNA]</scope>
    <source>
        <strain evidence="1 2">FP101781</strain>
    </source>
</reference>
<sequence>MFRPSRKSKLNELEHQYRMPTAGRPGKSKAELEESVTQMVKKDTKMQRGLESIKDFLRGAFMVPRRLSLVRTVMHRIAPEGFDIRYTGGNLPKTVRVALTAFGSYVKSPPMGTKI</sequence>
<protein>
    <submittedName>
        <fullName evidence="1">Uncharacterized protein</fullName>
    </submittedName>
</protein>
<accession>A0A4Y7TTA1</accession>
<organism evidence="1 2">
    <name type="scientific">Coprinellus micaceus</name>
    <name type="common">Glistening ink-cap mushroom</name>
    <name type="synonym">Coprinus micaceus</name>
    <dbReference type="NCBI Taxonomy" id="71717"/>
    <lineage>
        <taxon>Eukaryota</taxon>
        <taxon>Fungi</taxon>
        <taxon>Dikarya</taxon>
        <taxon>Basidiomycota</taxon>
        <taxon>Agaricomycotina</taxon>
        <taxon>Agaricomycetes</taxon>
        <taxon>Agaricomycetidae</taxon>
        <taxon>Agaricales</taxon>
        <taxon>Agaricineae</taxon>
        <taxon>Psathyrellaceae</taxon>
        <taxon>Coprinellus</taxon>
    </lineage>
</organism>
<name>A0A4Y7TTA1_COPMI</name>
<evidence type="ECO:0000313" key="2">
    <source>
        <dbReference type="Proteomes" id="UP000298030"/>
    </source>
</evidence>
<dbReference type="OrthoDB" id="5392716at2759"/>
<evidence type="ECO:0000313" key="1">
    <source>
        <dbReference type="EMBL" id="TEB37154.1"/>
    </source>
</evidence>
<dbReference type="Proteomes" id="UP000298030">
    <property type="component" value="Unassembled WGS sequence"/>
</dbReference>
<comment type="caution">
    <text evidence="1">The sequence shown here is derived from an EMBL/GenBank/DDBJ whole genome shotgun (WGS) entry which is preliminary data.</text>
</comment>
<dbReference type="AlphaFoldDB" id="A0A4Y7TTA1"/>
<proteinExistence type="predicted"/>
<keyword evidence="2" id="KW-1185">Reference proteome</keyword>